<evidence type="ECO:0000313" key="4">
    <source>
        <dbReference type="Proteomes" id="UP000054116"/>
    </source>
</evidence>
<sequence length="129" mass="15283">MRKFEEDRERHIKQQAEIERLAAQLVEKDSNLQKWREERDRLVDTLEVQLKTLAFNTMQKDKEIAELKQAALKDSGKDKETDIEELRKQLIEKDDFIKELKQRINHESLQSLAEVPVPEEGQDKIDQSV</sequence>
<feature type="coiled-coil region" evidence="1">
    <location>
        <begin position="1"/>
        <end position="38"/>
    </location>
</feature>
<name>A0A091LX48_CARIC</name>
<organism evidence="3 4">
    <name type="scientific">Cariama cristata</name>
    <name type="common">Red-legged seriema</name>
    <dbReference type="NCBI Taxonomy" id="54380"/>
    <lineage>
        <taxon>Eukaryota</taxon>
        <taxon>Metazoa</taxon>
        <taxon>Chordata</taxon>
        <taxon>Craniata</taxon>
        <taxon>Vertebrata</taxon>
        <taxon>Euteleostomi</taxon>
        <taxon>Archelosauria</taxon>
        <taxon>Archosauria</taxon>
        <taxon>Dinosauria</taxon>
        <taxon>Saurischia</taxon>
        <taxon>Theropoda</taxon>
        <taxon>Coelurosauria</taxon>
        <taxon>Aves</taxon>
        <taxon>Neognathae</taxon>
        <taxon>Neoaves</taxon>
        <taxon>Telluraves</taxon>
        <taxon>Australaves</taxon>
        <taxon>Cariamiformes</taxon>
        <taxon>Cariamidae</taxon>
        <taxon>Cariama</taxon>
    </lineage>
</organism>
<reference evidence="3 4" key="1">
    <citation type="submission" date="2014-04" db="EMBL/GenBank/DDBJ databases">
        <title>Genome evolution of avian class.</title>
        <authorList>
            <person name="Zhang G."/>
            <person name="Li C."/>
        </authorList>
    </citation>
    <scope>NUCLEOTIDE SEQUENCE [LARGE SCALE GENOMIC DNA]</scope>
    <source>
        <strain evidence="3">BGI_N322</strain>
    </source>
</reference>
<feature type="region of interest" description="Disordered" evidence="2">
    <location>
        <begin position="108"/>
        <end position="129"/>
    </location>
</feature>
<dbReference type="Proteomes" id="UP000054116">
    <property type="component" value="Unassembled WGS sequence"/>
</dbReference>
<feature type="non-terminal residue" evidence="3">
    <location>
        <position position="129"/>
    </location>
</feature>
<proteinExistence type="predicted"/>
<evidence type="ECO:0000313" key="3">
    <source>
        <dbReference type="EMBL" id="KFP62914.1"/>
    </source>
</evidence>
<keyword evidence="4" id="KW-1185">Reference proteome</keyword>
<protein>
    <submittedName>
        <fullName evidence="3">Kinesin-like KIF20B</fullName>
    </submittedName>
</protein>
<keyword evidence="1" id="KW-0175">Coiled coil</keyword>
<dbReference type="AlphaFoldDB" id="A0A091LX48"/>
<evidence type="ECO:0000256" key="1">
    <source>
        <dbReference type="SAM" id="Coils"/>
    </source>
</evidence>
<dbReference type="EMBL" id="KK510503">
    <property type="protein sequence ID" value="KFP62914.1"/>
    <property type="molecule type" value="Genomic_DNA"/>
</dbReference>
<evidence type="ECO:0000256" key="2">
    <source>
        <dbReference type="SAM" id="MobiDB-lite"/>
    </source>
</evidence>
<accession>A0A091LX48</accession>
<gene>
    <name evidence="3" type="ORF">N322_06983</name>
</gene>